<dbReference type="PANTHER" id="PTHR31290">
    <property type="entry name" value="UV-DAMAGE ENDONUCLEASE"/>
    <property type="match status" value="1"/>
</dbReference>
<dbReference type="GO" id="GO:0009411">
    <property type="term" value="P:response to UV"/>
    <property type="evidence" value="ECO:0007669"/>
    <property type="project" value="InterPro"/>
</dbReference>
<evidence type="ECO:0000256" key="6">
    <source>
        <dbReference type="ARBA" id="ARBA00023204"/>
    </source>
</evidence>
<name>A0A6G8PWW7_9ACTN</name>
<keyword evidence="1" id="KW-0540">Nuclease</keyword>
<dbReference type="InterPro" id="IPR004601">
    <property type="entry name" value="UvdE"/>
</dbReference>
<dbReference type="RefSeq" id="WP_166396358.1">
    <property type="nucleotide sequence ID" value="NZ_CP045121.1"/>
</dbReference>
<evidence type="ECO:0000256" key="5">
    <source>
        <dbReference type="ARBA" id="ARBA00022801"/>
    </source>
</evidence>
<dbReference type="GO" id="GO:0016787">
    <property type="term" value="F:hydrolase activity"/>
    <property type="evidence" value="ECO:0007669"/>
    <property type="project" value="UniProtKB-KW"/>
</dbReference>
<evidence type="ECO:0000256" key="4">
    <source>
        <dbReference type="ARBA" id="ARBA00022769"/>
    </source>
</evidence>
<evidence type="ECO:0000256" key="1">
    <source>
        <dbReference type="ARBA" id="ARBA00022722"/>
    </source>
</evidence>
<evidence type="ECO:0000256" key="2">
    <source>
        <dbReference type="ARBA" id="ARBA00022759"/>
    </source>
</evidence>
<keyword evidence="5" id="KW-0378">Hydrolase</keyword>
<dbReference type="Pfam" id="PF03851">
    <property type="entry name" value="UvdE"/>
    <property type="match status" value="1"/>
</dbReference>
<keyword evidence="2 7" id="KW-0255">Endonuclease</keyword>
<evidence type="ECO:0000256" key="3">
    <source>
        <dbReference type="ARBA" id="ARBA00022763"/>
    </source>
</evidence>
<dbReference type="GO" id="GO:0004519">
    <property type="term" value="F:endonuclease activity"/>
    <property type="evidence" value="ECO:0007669"/>
    <property type="project" value="UniProtKB-KW"/>
</dbReference>
<organism evidence="7 8">
    <name type="scientific">Rubrobacter marinus</name>
    <dbReference type="NCBI Taxonomy" id="2653852"/>
    <lineage>
        <taxon>Bacteria</taxon>
        <taxon>Bacillati</taxon>
        <taxon>Actinomycetota</taxon>
        <taxon>Rubrobacteria</taxon>
        <taxon>Rubrobacterales</taxon>
        <taxon>Rubrobacteraceae</taxon>
        <taxon>Rubrobacter</taxon>
    </lineage>
</organism>
<dbReference type="Gene3D" id="3.20.20.150">
    <property type="entry name" value="Divalent-metal-dependent TIM barrel enzymes"/>
    <property type="match status" value="1"/>
</dbReference>
<dbReference type="KEGG" id="rmar:GBA65_09325"/>
<dbReference type="Proteomes" id="UP000502706">
    <property type="component" value="Chromosome"/>
</dbReference>
<dbReference type="AlphaFoldDB" id="A0A6G8PWW7"/>
<keyword evidence="8" id="KW-1185">Reference proteome</keyword>
<keyword evidence="6" id="KW-0234">DNA repair</keyword>
<gene>
    <name evidence="7" type="primary">uvsE</name>
    <name evidence="7" type="ORF">GBA65_09325</name>
</gene>
<dbReference type="SUPFAM" id="SSF51658">
    <property type="entry name" value="Xylose isomerase-like"/>
    <property type="match status" value="1"/>
</dbReference>
<dbReference type="GO" id="GO:0006289">
    <property type="term" value="P:nucleotide-excision repair"/>
    <property type="evidence" value="ECO:0007669"/>
    <property type="project" value="InterPro"/>
</dbReference>
<protein>
    <submittedName>
        <fullName evidence="7">UV DNA damage repair endonuclease UvsE</fullName>
    </submittedName>
</protein>
<evidence type="ECO:0000313" key="7">
    <source>
        <dbReference type="EMBL" id="QIN78686.1"/>
    </source>
</evidence>
<dbReference type="InterPro" id="IPR036237">
    <property type="entry name" value="Xyl_isomerase-like_sf"/>
</dbReference>
<keyword evidence="4" id="KW-0228">DNA excision</keyword>
<dbReference type="PANTHER" id="PTHR31290:SF5">
    <property type="entry name" value="UV-DAMAGE ENDONUCLEASE"/>
    <property type="match status" value="1"/>
</dbReference>
<proteinExistence type="predicted"/>
<accession>A0A6G8PWW7</accession>
<dbReference type="NCBIfam" id="TIGR00629">
    <property type="entry name" value="uvde"/>
    <property type="match status" value="1"/>
</dbReference>
<keyword evidence="3" id="KW-0227">DNA damage</keyword>
<sequence length="290" mass="31674">MIRLGYPAQNLAIPAGTNHTCRLASLPDAEKVRALVWENITALETIIRWNAERGISLFRMGQAMVPFASHPAFPYDWEEEHGEDFRWIGGLARSLGVRLSMHPGQFIQPGSPKPGTSERSLAELRYVARLFDLLGSDDSVMVLHMGGAYEDRAETARRFVEVMAPHAEILKYLALENDERVWPIGDIVATASALGVPAILDSFHHGIHPGGLTLGEAVDLALPTWAGHGRPKLHLSSQDPEKRPGGHAYLVDPADYETLLIALDGREADVMVEAKGKEEALVALGVELGV</sequence>
<reference evidence="7 8" key="1">
    <citation type="submission" date="2019-10" db="EMBL/GenBank/DDBJ databases">
        <title>Rubrobacter sp nov SCSIO 52915 isolated from a deep-sea sediment in the South China Sea.</title>
        <authorList>
            <person name="Chen R.W."/>
        </authorList>
    </citation>
    <scope>NUCLEOTIDE SEQUENCE [LARGE SCALE GENOMIC DNA]</scope>
    <source>
        <strain evidence="7 8">SCSIO 52915</strain>
    </source>
</reference>
<dbReference type="EMBL" id="CP045121">
    <property type="protein sequence ID" value="QIN78686.1"/>
    <property type="molecule type" value="Genomic_DNA"/>
</dbReference>
<evidence type="ECO:0000313" key="8">
    <source>
        <dbReference type="Proteomes" id="UP000502706"/>
    </source>
</evidence>